<evidence type="ECO:0000256" key="2">
    <source>
        <dbReference type="ARBA" id="ARBA00005752"/>
    </source>
</evidence>
<feature type="domain" description="Glutamine amidotransferase type-2" evidence="11">
    <location>
        <begin position="2"/>
        <end position="213"/>
    </location>
</feature>
<keyword evidence="5 9" id="KW-0067">ATP-binding</keyword>
<evidence type="ECO:0000256" key="5">
    <source>
        <dbReference type="ARBA" id="ARBA00022840"/>
    </source>
</evidence>
<dbReference type="GO" id="GO:0004066">
    <property type="term" value="F:asparagine synthase (glutamine-hydrolyzing) activity"/>
    <property type="evidence" value="ECO:0007669"/>
    <property type="project" value="UniProtKB-EC"/>
</dbReference>
<evidence type="ECO:0000256" key="9">
    <source>
        <dbReference type="PIRSR" id="PIRSR001589-2"/>
    </source>
</evidence>
<gene>
    <name evidence="12" type="primary">asnB</name>
    <name evidence="12" type="ORF">HKN21_17200</name>
</gene>
<evidence type="ECO:0000256" key="10">
    <source>
        <dbReference type="PIRSR" id="PIRSR001589-3"/>
    </source>
</evidence>
<dbReference type="InterPro" id="IPR001962">
    <property type="entry name" value="Asn_synthase"/>
</dbReference>
<name>A0A7Y2ECC8_UNCEI</name>
<dbReference type="InterPro" id="IPR014729">
    <property type="entry name" value="Rossmann-like_a/b/a_fold"/>
</dbReference>
<sequence length="494" mass="56216">MCGIAGFIERDRSAKAEATTLEKMVEVIHHRGPDSGGGAVVGPAALGMRRLAIIDVAGGDQPMRDDTGRFWLVFNGEIYNFRELAKDLESRGVTLRTRSDTEVLLHLFALEGADCLKKLNGMFAFAAYDKQENRLLLARDRLGIKPLFYRLDKDRLWFGSELKTILADPRVPRTLNRQALHDFLAFNYMPAPLTAMKGISQLLPGTFMLLENGQESIHSYWDLEYEPDHSRDEAYWIEATRSGLEESVKRRLVSDVPFGAFLSGGIDSSAVVAFMSRHLDQPVKTFSIGFEEPSYNELSQAKIAADTFKSEHHELVVKPNVSELISRLVWHSDEPSADSSAIPVFLVSQLARKHVTMALSGDGGDELFAGYETYQAHHWRNQYRKIPKVLRHGVIRPLVHAIPPSSKKVSLEFKAKRFVNGSELSAEQSHYSWRNIFSEAMRDDLYTSAHRSSFEPQPSFRFYEQHFERSRGWDFLNRMLHVDTRFYLPNDMLV</sequence>
<dbReference type="InterPro" id="IPR029055">
    <property type="entry name" value="Ntn_hydrolases_N"/>
</dbReference>
<evidence type="ECO:0000256" key="1">
    <source>
        <dbReference type="ARBA" id="ARBA00005187"/>
    </source>
</evidence>
<dbReference type="GO" id="GO:0006529">
    <property type="term" value="P:asparagine biosynthetic process"/>
    <property type="evidence" value="ECO:0007669"/>
    <property type="project" value="UniProtKB-KW"/>
</dbReference>
<feature type="binding site" evidence="9">
    <location>
        <position position="100"/>
    </location>
    <ligand>
        <name>L-glutamine</name>
        <dbReference type="ChEBI" id="CHEBI:58359"/>
    </ligand>
</feature>
<evidence type="ECO:0000313" key="12">
    <source>
        <dbReference type="EMBL" id="NNF08502.1"/>
    </source>
</evidence>
<dbReference type="Pfam" id="PF13537">
    <property type="entry name" value="GATase_7"/>
    <property type="match status" value="1"/>
</dbReference>
<dbReference type="GO" id="GO:0005829">
    <property type="term" value="C:cytosol"/>
    <property type="evidence" value="ECO:0007669"/>
    <property type="project" value="TreeGrafter"/>
</dbReference>
<comment type="catalytic activity">
    <reaction evidence="7">
        <text>L-aspartate + L-glutamine + ATP + H2O = L-asparagine + L-glutamate + AMP + diphosphate + H(+)</text>
        <dbReference type="Rhea" id="RHEA:12228"/>
        <dbReference type="ChEBI" id="CHEBI:15377"/>
        <dbReference type="ChEBI" id="CHEBI:15378"/>
        <dbReference type="ChEBI" id="CHEBI:29985"/>
        <dbReference type="ChEBI" id="CHEBI:29991"/>
        <dbReference type="ChEBI" id="CHEBI:30616"/>
        <dbReference type="ChEBI" id="CHEBI:33019"/>
        <dbReference type="ChEBI" id="CHEBI:58048"/>
        <dbReference type="ChEBI" id="CHEBI:58359"/>
        <dbReference type="ChEBI" id="CHEBI:456215"/>
        <dbReference type="EC" id="6.3.5.4"/>
    </reaction>
</comment>
<dbReference type="InterPro" id="IPR051786">
    <property type="entry name" value="ASN_synthetase/amidase"/>
</dbReference>
<dbReference type="InterPro" id="IPR033738">
    <property type="entry name" value="AsnB_N"/>
</dbReference>
<comment type="pathway">
    <text evidence="1">Amino-acid biosynthesis; L-asparagine biosynthesis; L-asparagine from L-aspartate (L-Gln route): step 1/1.</text>
</comment>
<dbReference type="SUPFAM" id="SSF52402">
    <property type="entry name" value="Adenine nucleotide alpha hydrolases-like"/>
    <property type="match status" value="1"/>
</dbReference>
<keyword evidence="6 8" id="KW-0315">Glutamine amidotransferase</keyword>
<proteinExistence type="inferred from homology"/>
<dbReference type="GO" id="GO:0005524">
    <property type="term" value="F:ATP binding"/>
    <property type="evidence" value="ECO:0007669"/>
    <property type="project" value="UniProtKB-KW"/>
</dbReference>
<dbReference type="AlphaFoldDB" id="A0A7Y2ECC8"/>
<feature type="binding site" evidence="9">
    <location>
        <begin position="360"/>
        <end position="361"/>
    </location>
    <ligand>
        <name>ATP</name>
        <dbReference type="ChEBI" id="CHEBI:30616"/>
    </ligand>
</feature>
<comment type="similarity">
    <text evidence="2">Belongs to the asparagine synthetase family.</text>
</comment>
<keyword evidence="8" id="KW-0028">Amino-acid biosynthesis</keyword>
<reference evidence="12 13" key="1">
    <citation type="submission" date="2020-03" db="EMBL/GenBank/DDBJ databases">
        <title>Metabolic flexibility allows generalist bacteria to become dominant in a frequently disturbed ecosystem.</title>
        <authorList>
            <person name="Chen Y.-J."/>
            <person name="Leung P.M."/>
            <person name="Bay S.K."/>
            <person name="Hugenholtz P."/>
            <person name="Kessler A.J."/>
            <person name="Shelley G."/>
            <person name="Waite D.W."/>
            <person name="Cook P.L."/>
            <person name="Greening C."/>
        </authorList>
    </citation>
    <scope>NUCLEOTIDE SEQUENCE [LARGE SCALE GENOMIC DNA]</scope>
    <source>
        <strain evidence="12">SS_bin_28</strain>
    </source>
</reference>
<dbReference type="CDD" id="cd01991">
    <property type="entry name" value="Asn_synthase_B_C"/>
    <property type="match status" value="1"/>
</dbReference>
<protein>
    <recommendedName>
        <fullName evidence="3">asparagine synthase (glutamine-hydrolyzing)</fullName>
        <ecNumber evidence="3">6.3.5.4</ecNumber>
    </recommendedName>
</protein>
<dbReference type="Pfam" id="PF00733">
    <property type="entry name" value="Asn_synthase"/>
    <property type="match status" value="1"/>
</dbReference>
<feature type="non-terminal residue" evidence="12">
    <location>
        <position position="494"/>
    </location>
</feature>
<feature type="binding site" evidence="9">
    <location>
        <position position="288"/>
    </location>
    <ligand>
        <name>ATP</name>
        <dbReference type="ChEBI" id="CHEBI:30616"/>
    </ligand>
</feature>
<dbReference type="InterPro" id="IPR017932">
    <property type="entry name" value="GATase_2_dom"/>
</dbReference>
<evidence type="ECO:0000256" key="3">
    <source>
        <dbReference type="ARBA" id="ARBA00012737"/>
    </source>
</evidence>
<dbReference type="SUPFAM" id="SSF56235">
    <property type="entry name" value="N-terminal nucleophile aminohydrolases (Ntn hydrolases)"/>
    <property type="match status" value="1"/>
</dbReference>
<accession>A0A7Y2ECC8</accession>
<comment type="caution">
    <text evidence="12">The sequence shown here is derived from an EMBL/GenBank/DDBJ whole genome shotgun (WGS) entry which is preliminary data.</text>
</comment>
<evidence type="ECO:0000256" key="7">
    <source>
        <dbReference type="ARBA" id="ARBA00048741"/>
    </source>
</evidence>
<dbReference type="CDD" id="cd00712">
    <property type="entry name" value="AsnB"/>
    <property type="match status" value="1"/>
</dbReference>
<evidence type="ECO:0000256" key="4">
    <source>
        <dbReference type="ARBA" id="ARBA00022741"/>
    </source>
</evidence>
<dbReference type="Gene3D" id="3.60.20.10">
    <property type="entry name" value="Glutamine Phosphoribosylpyrophosphate, subunit 1, domain 1"/>
    <property type="match status" value="1"/>
</dbReference>
<keyword evidence="12" id="KW-0436">Ligase</keyword>
<dbReference type="PROSITE" id="PS51278">
    <property type="entry name" value="GATASE_TYPE_2"/>
    <property type="match status" value="1"/>
</dbReference>
<dbReference type="Gene3D" id="3.40.50.620">
    <property type="entry name" value="HUPs"/>
    <property type="match status" value="1"/>
</dbReference>
<dbReference type="EMBL" id="JABDJR010000689">
    <property type="protein sequence ID" value="NNF08502.1"/>
    <property type="molecule type" value="Genomic_DNA"/>
</dbReference>
<feature type="active site" description="For GATase activity" evidence="8">
    <location>
        <position position="2"/>
    </location>
</feature>
<dbReference type="Proteomes" id="UP000547674">
    <property type="component" value="Unassembled WGS sequence"/>
</dbReference>
<dbReference type="EC" id="6.3.5.4" evidence="3"/>
<evidence type="ECO:0000256" key="6">
    <source>
        <dbReference type="ARBA" id="ARBA00022962"/>
    </source>
</evidence>
<dbReference type="PANTHER" id="PTHR43284">
    <property type="entry name" value="ASPARAGINE SYNTHETASE (GLUTAMINE-HYDROLYZING)"/>
    <property type="match status" value="1"/>
</dbReference>
<dbReference type="InterPro" id="IPR006426">
    <property type="entry name" value="Asn_synth_AEB"/>
</dbReference>
<feature type="site" description="Important for beta-aspartyl-AMP intermediate formation" evidence="10">
    <location>
        <position position="362"/>
    </location>
</feature>
<dbReference type="PANTHER" id="PTHR43284:SF1">
    <property type="entry name" value="ASPARAGINE SYNTHETASE"/>
    <property type="match status" value="1"/>
</dbReference>
<dbReference type="PIRSF" id="PIRSF001589">
    <property type="entry name" value="Asn_synthetase_glu-h"/>
    <property type="match status" value="1"/>
</dbReference>
<evidence type="ECO:0000256" key="8">
    <source>
        <dbReference type="PIRSR" id="PIRSR001589-1"/>
    </source>
</evidence>
<keyword evidence="4 9" id="KW-0547">Nucleotide-binding</keyword>
<evidence type="ECO:0000259" key="11">
    <source>
        <dbReference type="PROSITE" id="PS51278"/>
    </source>
</evidence>
<dbReference type="NCBIfam" id="TIGR01536">
    <property type="entry name" value="asn_synth_AEB"/>
    <property type="match status" value="1"/>
</dbReference>
<keyword evidence="8" id="KW-0061">Asparagine biosynthesis</keyword>
<organism evidence="12 13">
    <name type="scientific">Eiseniibacteriota bacterium</name>
    <dbReference type="NCBI Taxonomy" id="2212470"/>
    <lineage>
        <taxon>Bacteria</taxon>
        <taxon>Candidatus Eiseniibacteriota</taxon>
    </lineage>
</organism>
<evidence type="ECO:0000313" key="13">
    <source>
        <dbReference type="Proteomes" id="UP000547674"/>
    </source>
</evidence>